<keyword evidence="5" id="KW-1185">Reference proteome</keyword>
<organism evidence="4 5">
    <name type="scientific">Rubus argutus</name>
    <name type="common">Southern blackberry</name>
    <dbReference type="NCBI Taxonomy" id="59490"/>
    <lineage>
        <taxon>Eukaryota</taxon>
        <taxon>Viridiplantae</taxon>
        <taxon>Streptophyta</taxon>
        <taxon>Embryophyta</taxon>
        <taxon>Tracheophyta</taxon>
        <taxon>Spermatophyta</taxon>
        <taxon>Magnoliopsida</taxon>
        <taxon>eudicotyledons</taxon>
        <taxon>Gunneridae</taxon>
        <taxon>Pentapetalae</taxon>
        <taxon>rosids</taxon>
        <taxon>fabids</taxon>
        <taxon>Rosales</taxon>
        <taxon>Rosaceae</taxon>
        <taxon>Rosoideae</taxon>
        <taxon>Rosoideae incertae sedis</taxon>
        <taxon>Rubus</taxon>
    </lineage>
</organism>
<dbReference type="Proteomes" id="UP001457282">
    <property type="component" value="Unassembled WGS sequence"/>
</dbReference>
<feature type="compositionally biased region" description="Basic and acidic residues" evidence="2">
    <location>
        <begin position="102"/>
        <end position="117"/>
    </location>
</feature>
<dbReference type="InterPro" id="IPR018034">
    <property type="entry name" value="Kri1"/>
</dbReference>
<proteinExistence type="inferred from homology"/>
<feature type="region of interest" description="Disordered" evidence="2">
    <location>
        <begin position="187"/>
        <end position="210"/>
    </location>
</feature>
<dbReference type="Pfam" id="PF12936">
    <property type="entry name" value="Kri1_C"/>
    <property type="match status" value="1"/>
</dbReference>
<feature type="compositionally biased region" description="Acidic residues" evidence="2">
    <location>
        <begin position="388"/>
        <end position="404"/>
    </location>
</feature>
<dbReference type="AlphaFoldDB" id="A0AAW1W5Z4"/>
<gene>
    <name evidence="4" type="ORF">M0R45_027838</name>
</gene>
<feature type="region of interest" description="Disordered" evidence="2">
    <location>
        <begin position="579"/>
        <end position="661"/>
    </location>
</feature>
<feature type="compositionally biased region" description="Acidic residues" evidence="2">
    <location>
        <begin position="118"/>
        <end position="130"/>
    </location>
</feature>
<accession>A0AAW1W5Z4</accession>
<evidence type="ECO:0000313" key="4">
    <source>
        <dbReference type="EMBL" id="KAK9919228.1"/>
    </source>
</evidence>
<feature type="compositionally biased region" description="Basic and acidic residues" evidence="2">
    <location>
        <begin position="32"/>
        <end position="60"/>
    </location>
</feature>
<dbReference type="GO" id="GO:0000447">
    <property type="term" value="P:endonucleolytic cleavage in ITS1 to separate SSU-rRNA from 5.8S rRNA and LSU-rRNA from tricistronic rRNA transcript (SSU-rRNA, 5.8S rRNA, LSU-rRNA)"/>
    <property type="evidence" value="ECO:0007669"/>
    <property type="project" value="TreeGrafter"/>
</dbReference>
<evidence type="ECO:0000256" key="2">
    <source>
        <dbReference type="SAM" id="MobiDB-lite"/>
    </source>
</evidence>
<reference evidence="4 5" key="1">
    <citation type="journal article" date="2023" name="G3 (Bethesda)">
        <title>A chromosome-length genome assembly and annotation of blackberry (Rubus argutus, cv. 'Hillquist').</title>
        <authorList>
            <person name="Bruna T."/>
            <person name="Aryal R."/>
            <person name="Dudchenko O."/>
            <person name="Sargent D.J."/>
            <person name="Mead D."/>
            <person name="Buti M."/>
            <person name="Cavallini A."/>
            <person name="Hytonen T."/>
            <person name="Andres J."/>
            <person name="Pham M."/>
            <person name="Weisz D."/>
            <person name="Mascagni F."/>
            <person name="Usai G."/>
            <person name="Natali L."/>
            <person name="Bassil N."/>
            <person name="Fernandez G.E."/>
            <person name="Lomsadze A."/>
            <person name="Armour M."/>
            <person name="Olukolu B."/>
            <person name="Poorten T."/>
            <person name="Britton C."/>
            <person name="Davik J."/>
            <person name="Ashrafi H."/>
            <person name="Aiden E.L."/>
            <person name="Borodovsky M."/>
            <person name="Worthington M."/>
        </authorList>
    </citation>
    <scope>NUCLEOTIDE SEQUENCE [LARGE SCALE GENOMIC DNA]</scope>
    <source>
        <strain evidence="4">PI 553951</strain>
    </source>
</reference>
<feature type="region of interest" description="Disordered" evidence="2">
    <location>
        <begin position="388"/>
        <end position="487"/>
    </location>
</feature>
<evidence type="ECO:0000313" key="5">
    <source>
        <dbReference type="Proteomes" id="UP001457282"/>
    </source>
</evidence>
<name>A0AAW1W5Z4_RUBAR</name>
<dbReference type="EMBL" id="JBEDUW010000006">
    <property type="protein sequence ID" value="KAK9919228.1"/>
    <property type="molecule type" value="Genomic_DNA"/>
</dbReference>
<feature type="region of interest" description="Disordered" evidence="2">
    <location>
        <begin position="1"/>
        <end position="20"/>
    </location>
</feature>
<feature type="compositionally biased region" description="Acidic residues" evidence="2">
    <location>
        <begin position="448"/>
        <end position="477"/>
    </location>
</feature>
<feature type="region of interest" description="Disordered" evidence="2">
    <location>
        <begin position="32"/>
        <end position="78"/>
    </location>
</feature>
<feature type="compositionally biased region" description="Polar residues" evidence="2">
    <location>
        <begin position="617"/>
        <end position="627"/>
    </location>
</feature>
<feature type="compositionally biased region" description="Basic and acidic residues" evidence="2">
    <location>
        <begin position="436"/>
        <end position="447"/>
    </location>
</feature>
<feature type="compositionally biased region" description="Basic residues" evidence="2">
    <location>
        <begin position="583"/>
        <end position="594"/>
    </location>
</feature>
<feature type="domain" description="Kri1-like C-terminal" evidence="3">
    <location>
        <begin position="496"/>
        <end position="579"/>
    </location>
</feature>
<dbReference type="GO" id="GO:0005730">
    <property type="term" value="C:nucleolus"/>
    <property type="evidence" value="ECO:0007669"/>
    <property type="project" value="TreeGrafter"/>
</dbReference>
<feature type="compositionally biased region" description="Basic residues" evidence="2">
    <location>
        <begin position="301"/>
        <end position="311"/>
    </location>
</feature>
<feature type="compositionally biased region" description="Acidic residues" evidence="2">
    <location>
        <begin position="257"/>
        <end position="269"/>
    </location>
</feature>
<dbReference type="PANTHER" id="PTHR14490:SF5">
    <property type="entry name" value="PROTEIN KRI1 HOMOLOG"/>
    <property type="match status" value="1"/>
</dbReference>
<feature type="compositionally biased region" description="Basic and acidic residues" evidence="2">
    <location>
        <begin position="478"/>
        <end position="487"/>
    </location>
</feature>
<feature type="region of interest" description="Disordered" evidence="2">
    <location>
        <begin position="246"/>
        <end position="269"/>
    </location>
</feature>
<dbReference type="GO" id="GO:0030686">
    <property type="term" value="C:90S preribosome"/>
    <property type="evidence" value="ECO:0007669"/>
    <property type="project" value="TreeGrafter"/>
</dbReference>
<evidence type="ECO:0000256" key="1">
    <source>
        <dbReference type="ARBA" id="ARBA00007473"/>
    </source>
</evidence>
<evidence type="ECO:0000259" key="3">
    <source>
        <dbReference type="Pfam" id="PF12936"/>
    </source>
</evidence>
<feature type="region of interest" description="Disordered" evidence="2">
    <location>
        <begin position="288"/>
        <end position="317"/>
    </location>
</feature>
<comment type="caution">
    <text evidence="4">The sequence shown here is derived from an EMBL/GenBank/DDBJ whole genome shotgun (WGS) entry which is preliminary data.</text>
</comment>
<feature type="region of interest" description="Disordered" evidence="2">
    <location>
        <begin position="102"/>
        <end position="136"/>
    </location>
</feature>
<feature type="compositionally biased region" description="Acidic residues" evidence="2">
    <location>
        <begin position="64"/>
        <end position="74"/>
    </location>
</feature>
<protein>
    <recommendedName>
        <fullName evidence="3">Kri1-like C-terminal domain-containing protein</fullName>
    </recommendedName>
</protein>
<comment type="similarity">
    <text evidence="1">Belongs to the KRI1 family.</text>
</comment>
<dbReference type="InterPro" id="IPR024626">
    <property type="entry name" value="Kri1-like_C"/>
</dbReference>
<dbReference type="PANTHER" id="PTHR14490">
    <property type="entry name" value="ZINC FINGER, ZZ TYPE"/>
    <property type="match status" value="1"/>
</dbReference>
<sequence length="661" mass="76710">MGGMQLFDGGCSDSENDAPNLKINEAYARRYEHNKNREDLHRYEELKKRGLVDDKSDHSGSDSSSEDDDDDDDVLAANSKKRDLEFFDAIIKVKNRDPILKNKEVELFKSEDTSQVKEEEEEEEEEEDEDSMIKKKKSKKVYLKDVVATHLIEDGPELVAEDDGNTINKSYTEEQEQIRREFLEAAAKEGEEDDGELLCIKDNHDGAGDEVDTEFDKKLDEYFGHDLDDNARFLRDFFKNKMWLDKGSQGRGASEVREEDLEMVSEDEMEIERQEEYEYRFQENAGDQVLGHSREVEGSVRKKVKARKEQRKSKEDRMEIARLEREEELRHLKNLKKKENRDKVNKIMKIAGIKEGDESLFDAKELEDEFDPHEYDRMMKKAFGEEYYEDDDSEFRSDMDEDGGEIEKPDFDKEDELLGLPKGWDSVGSGDGFLAAREKILRLKEETGGDNEEEEEDHGDKGEEDGEDGADEEEEKLSEDGKQEKMRKLAILERAKKEMMDEYYKLDYEDTIGDLKTRFRYAKIKPNRFGLTTDEILMLDEKLLNQYVSLKKLAPYTEKEWKVPNSKRNELKKRAREILRHGKVDHKKSAKKLRIKDDANDSNLSKGSAEHGKEQVQESNGDTSKLSRTARRRLNKKAAALPPSRLLAYGLMPQKSNKGKQ</sequence>
<dbReference type="Pfam" id="PF05178">
    <property type="entry name" value="Kri1"/>
    <property type="match status" value="1"/>
</dbReference>